<evidence type="ECO:0000256" key="1">
    <source>
        <dbReference type="SAM" id="Phobius"/>
    </source>
</evidence>
<dbReference type="EMBL" id="PVNS01000007">
    <property type="protein sequence ID" value="PRO65515.1"/>
    <property type="molecule type" value="Genomic_DNA"/>
</dbReference>
<keyword evidence="1" id="KW-0812">Transmembrane</keyword>
<keyword evidence="1" id="KW-1133">Transmembrane helix</keyword>
<dbReference type="Proteomes" id="UP000243650">
    <property type="component" value="Unassembled WGS sequence"/>
</dbReference>
<sequence length="82" mass="9448">TDNAAFAASDGIWLRFQIEIEQRMCHSLSFTFVFCLVFKGLFVSAARFGDFYRVPQRYVEVNKFFIEITALLLPGRCVVSDK</sequence>
<organism evidence="2 3">
    <name type="scientific">Alkalicoccus urumqiensis</name>
    <name type="common">Bacillus urumqiensis</name>
    <dbReference type="NCBI Taxonomy" id="1548213"/>
    <lineage>
        <taxon>Bacteria</taxon>
        <taxon>Bacillati</taxon>
        <taxon>Bacillota</taxon>
        <taxon>Bacilli</taxon>
        <taxon>Bacillales</taxon>
        <taxon>Bacillaceae</taxon>
        <taxon>Alkalicoccus</taxon>
    </lineage>
</organism>
<reference evidence="2 3" key="1">
    <citation type="submission" date="2018-03" db="EMBL/GenBank/DDBJ databases">
        <title>Bacillus urumqiensis sp. nov., a moderately haloalkaliphilic bacterium isolated from a salt lake.</title>
        <authorList>
            <person name="Zhao B."/>
            <person name="Liao Z."/>
        </authorList>
    </citation>
    <scope>NUCLEOTIDE SEQUENCE [LARGE SCALE GENOMIC DNA]</scope>
    <source>
        <strain evidence="2 3">BZ-SZ-XJ18</strain>
    </source>
</reference>
<keyword evidence="1" id="KW-0472">Membrane</keyword>
<dbReference type="AlphaFoldDB" id="A0A2P6MGU8"/>
<accession>A0A2P6MGU8</accession>
<protein>
    <submittedName>
        <fullName evidence="2">Uncharacterized protein</fullName>
    </submittedName>
</protein>
<feature type="non-terminal residue" evidence="2">
    <location>
        <position position="1"/>
    </location>
</feature>
<proteinExistence type="predicted"/>
<keyword evidence="3" id="KW-1185">Reference proteome</keyword>
<dbReference type="RefSeq" id="WP_210200638.1">
    <property type="nucleotide sequence ID" value="NZ_PVNS01000007.1"/>
</dbReference>
<gene>
    <name evidence="2" type="ORF">C6I21_08265</name>
</gene>
<feature type="transmembrane region" description="Helical" evidence="1">
    <location>
        <begin position="28"/>
        <end position="48"/>
    </location>
</feature>
<evidence type="ECO:0000313" key="3">
    <source>
        <dbReference type="Proteomes" id="UP000243650"/>
    </source>
</evidence>
<comment type="caution">
    <text evidence="2">The sequence shown here is derived from an EMBL/GenBank/DDBJ whole genome shotgun (WGS) entry which is preliminary data.</text>
</comment>
<name>A0A2P6MGU8_ALKUR</name>
<evidence type="ECO:0000313" key="2">
    <source>
        <dbReference type="EMBL" id="PRO65515.1"/>
    </source>
</evidence>